<comment type="caution">
    <text evidence="5">The sequence shown here is derived from an EMBL/GenBank/DDBJ whole genome shotgun (WGS) entry which is preliminary data.</text>
</comment>
<dbReference type="Proteomes" id="UP000185596">
    <property type="component" value="Unassembled WGS sequence"/>
</dbReference>
<evidence type="ECO:0000256" key="2">
    <source>
        <dbReference type="ARBA" id="ARBA00022801"/>
    </source>
</evidence>
<dbReference type="PROSITE" id="PS00122">
    <property type="entry name" value="CARBOXYLESTERASE_B_1"/>
    <property type="match status" value="1"/>
</dbReference>
<feature type="domain" description="Carboxylesterase type B" evidence="4">
    <location>
        <begin position="29"/>
        <end position="507"/>
    </location>
</feature>
<protein>
    <recommendedName>
        <fullName evidence="3">Carboxylic ester hydrolase</fullName>
        <ecNumber evidence="3">3.1.1.-</ecNumber>
    </recommendedName>
</protein>
<feature type="chain" id="PRO_5039759415" description="Carboxylic ester hydrolase" evidence="3">
    <location>
        <begin position="23"/>
        <end position="510"/>
    </location>
</feature>
<accession>A0A1Q8BTA2</accession>
<evidence type="ECO:0000256" key="1">
    <source>
        <dbReference type="ARBA" id="ARBA00005964"/>
    </source>
</evidence>
<reference evidence="5 6" key="1">
    <citation type="submission" date="2016-12" db="EMBL/GenBank/DDBJ databases">
        <title>The draft genome sequence of Actinophytocola sp. 11-183.</title>
        <authorList>
            <person name="Wang W."/>
            <person name="Yuan L."/>
        </authorList>
    </citation>
    <scope>NUCLEOTIDE SEQUENCE [LARGE SCALE GENOMIC DNA]</scope>
    <source>
        <strain evidence="5 6">11-183</strain>
    </source>
</reference>
<dbReference type="RefSeq" id="WP_075130501.1">
    <property type="nucleotide sequence ID" value="NZ_MSIE01000142.1"/>
</dbReference>
<keyword evidence="6" id="KW-1185">Reference proteome</keyword>
<keyword evidence="3" id="KW-0732">Signal</keyword>
<comment type="similarity">
    <text evidence="1 3">Belongs to the type-B carboxylesterase/lipase family.</text>
</comment>
<dbReference type="InterPro" id="IPR050309">
    <property type="entry name" value="Type-B_Carboxylest/Lipase"/>
</dbReference>
<dbReference type="EMBL" id="MSIE01000142">
    <property type="protein sequence ID" value="OLF05302.1"/>
    <property type="molecule type" value="Genomic_DNA"/>
</dbReference>
<dbReference type="InterPro" id="IPR019826">
    <property type="entry name" value="Carboxylesterase_B_AS"/>
</dbReference>
<evidence type="ECO:0000313" key="6">
    <source>
        <dbReference type="Proteomes" id="UP000185596"/>
    </source>
</evidence>
<dbReference type="OrthoDB" id="4308422at2"/>
<dbReference type="InterPro" id="IPR002018">
    <property type="entry name" value="CarbesteraseB"/>
</dbReference>
<dbReference type="Pfam" id="PF00135">
    <property type="entry name" value="COesterase"/>
    <property type="match status" value="1"/>
</dbReference>
<dbReference type="InterPro" id="IPR029058">
    <property type="entry name" value="AB_hydrolase_fold"/>
</dbReference>
<proteinExistence type="inferred from homology"/>
<feature type="signal peptide" evidence="3">
    <location>
        <begin position="1"/>
        <end position="22"/>
    </location>
</feature>
<dbReference type="GO" id="GO:0016787">
    <property type="term" value="F:hydrolase activity"/>
    <property type="evidence" value="ECO:0007669"/>
    <property type="project" value="UniProtKB-KW"/>
</dbReference>
<dbReference type="SUPFAM" id="SSF53474">
    <property type="entry name" value="alpha/beta-Hydrolases"/>
    <property type="match status" value="1"/>
</dbReference>
<sequence length="510" mass="54219">MRRLLGFMLVVCGLALGVPAAAGTSAGGVVRTDAGWVRGTTSGEARVYEGIPYAAPPVGDLRWHSPVAPRPWSGVRDATRPGNRCPQAAGLGQPASDTEDCLYLNVTAPRTAFRAPVLVWVHGGGLMSGAGSDYLASRLATRGLVVVTVNYRLGNLGFFGFPGLADGGAFGIEDQQAALRWVQRNIRAFGGDPRNVTVAGESGGAHSVCAQLMSPGAAGLFHRAIAQSSACTVSAHGDVRPLLDVPLFVPYEWHVGHGQTVAAELGCTTLECLRDKPAADLLAAPTFPLPAWGTAVLPSDPAVALPAGDYHHVPLLTGITRDEGTLFGPLLVPGLTPEQYPAALATQFGAHAPAIEARYPLGEYGGSAVQAASAIMSDLDWALPQWVADRTFAEEVPVYAYEFLDRTAPPIPDFPAGVEPLAAHGSELRYLFDLRGDEVTLTPSQRRLGDRMMSYWTRFAATGNPNGFGLPRWPRVTAGDETPYVQGLDVRRIRAFDRVEAHQLEFWASL</sequence>
<dbReference type="PANTHER" id="PTHR11559">
    <property type="entry name" value="CARBOXYLESTERASE"/>
    <property type="match status" value="1"/>
</dbReference>
<keyword evidence="2 3" id="KW-0378">Hydrolase</keyword>
<gene>
    <name evidence="5" type="ORF">BU204_37255</name>
</gene>
<evidence type="ECO:0000259" key="4">
    <source>
        <dbReference type="Pfam" id="PF00135"/>
    </source>
</evidence>
<dbReference type="STRING" id="1912961.BU204_37255"/>
<dbReference type="AlphaFoldDB" id="A0A1Q8BTA2"/>
<evidence type="ECO:0000313" key="5">
    <source>
        <dbReference type="EMBL" id="OLF05302.1"/>
    </source>
</evidence>
<name>A0A1Q8BTA2_9PSEU</name>
<dbReference type="Gene3D" id="3.40.50.1820">
    <property type="entry name" value="alpha/beta hydrolase"/>
    <property type="match status" value="1"/>
</dbReference>
<evidence type="ECO:0000256" key="3">
    <source>
        <dbReference type="RuleBase" id="RU361235"/>
    </source>
</evidence>
<dbReference type="EC" id="3.1.1.-" evidence="3"/>
<organism evidence="5 6">
    <name type="scientific">Actinophytocola xanthii</name>
    <dbReference type="NCBI Taxonomy" id="1912961"/>
    <lineage>
        <taxon>Bacteria</taxon>
        <taxon>Bacillati</taxon>
        <taxon>Actinomycetota</taxon>
        <taxon>Actinomycetes</taxon>
        <taxon>Pseudonocardiales</taxon>
        <taxon>Pseudonocardiaceae</taxon>
    </lineage>
</organism>